<dbReference type="PANTHER" id="PTHR16040:SF10">
    <property type="entry name" value="BOREALIN-2"/>
    <property type="match status" value="1"/>
</dbReference>
<feature type="region of interest" description="Disordered" evidence="11">
    <location>
        <begin position="1"/>
        <end position="33"/>
    </location>
</feature>
<keyword evidence="5" id="KW-0132">Cell division</keyword>
<evidence type="ECO:0000256" key="11">
    <source>
        <dbReference type="SAM" id="MobiDB-lite"/>
    </source>
</evidence>
<evidence type="ECO:0000256" key="10">
    <source>
        <dbReference type="SAM" id="Coils"/>
    </source>
</evidence>
<evidence type="ECO:0000256" key="1">
    <source>
        <dbReference type="ARBA" id="ARBA00004123"/>
    </source>
</evidence>
<feature type="coiled-coil region" evidence="10">
    <location>
        <begin position="48"/>
        <end position="75"/>
    </location>
</feature>
<keyword evidence="9" id="KW-0137">Centromere</keyword>
<comment type="similarity">
    <text evidence="3">Belongs to the borealin family.</text>
</comment>
<dbReference type="Proteomes" id="UP000823561">
    <property type="component" value="Chromosome 14"/>
</dbReference>
<evidence type="ECO:0000256" key="7">
    <source>
        <dbReference type="ARBA" id="ARBA00023242"/>
    </source>
</evidence>
<dbReference type="InterPro" id="IPR018867">
    <property type="entry name" value="Cell_div_borealin"/>
</dbReference>
<gene>
    <name evidence="13" type="ORF">AALO_G00194230</name>
</gene>
<evidence type="ECO:0000256" key="3">
    <source>
        <dbReference type="ARBA" id="ARBA00009914"/>
    </source>
</evidence>
<comment type="subcellular location">
    <subcellularLocation>
        <location evidence="2">Chromosome</location>
        <location evidence="2">Centromere</location>
    </subcellularLocation>
    <subcellularLocation>
        <location evidence="1">Nucleus</location>
    </subcellularLocation>
</comment>
<dbReference type="GO" id="GO:0000070">
    <property type="term" value="P:mitotic sister chromatid segregation"/>
    <property type="evidence" value="ECO:0007669"/>
    <property type="project" value="TreeGrafter"/>
</dbReference>
<dbReference type="InterPro" id="IPR018851">
    <property type="entry name" value="Borealin_N"/>
</dbReference>
<evidence type="ECO:0000256" key="5">
    <source>
        <dbReference type="ARBA" id="ARBA00022618"/>
    </source>
</evidence>
<dbReference type="GO" id="GO:0051301">
    <property type="term" value="P:cell division"/>
    <property type="evidence" value="ECO:0007669"/>
    <property type="project" value="UniProtKB-KW"/>
</dbReference>
<dbReference type="GO" id="GO:0051233">
    <property type="term" value="C:spindle midzone"/>
    <property type="evidence" value="ECO:0007669"/>
    <property type="project" value="TreeGrafter"/>
</dbReference>
<evidence type="ECO:0000256" key="6">
    <source>
        <dbReference type="ARBA" id="ARBA00022776"/>
    </source>
</evidence>
<dbReference type="Gene3D" id="6.10.250.1900">
    <property type="match status" value="1"/>
</dbReference>
<feature type="domain" description="Borealin N-terminal" evidence="12">
    <location>
        <begin position="39"/>
        <end position="94"/>
    </location>
</feature>
<evidence type="ECO:0000256" key="9">
    <source>
        <dbReference type="ARBA" id="ARBA00023328"/>
    </source>
</evidence>
<evidence type="ECO:0000256" key="2">
    <source>
        <dbReference type="ARBA" id="ARBA00004584"/>
    </source>
</evidence>
<dbReference type="AlphaFoldDB" id="A0AAV6GAL2"/>
<dbReference type="GO" id="GO:0005634">
    <property type="term" value="C:nucleus"/>
    <property type="evidence" value="ECO:0007669"/>
    <property type="project" value="UniProtKB-SubCell"/>
</dbReference>
<evidence type="ECO:0000313" key="13">
    <source>
        <dbReference type="EMBL" id="KAG5270576.1"/>
    </source>
</evidence>
<organism evidence="13 14">
    <name type="scientific">Alosa alosa</name>
    <name type="common">allis shad</name>
    <dbReference type="NCBI Taxonomy" id="278164"/>
    <lineage>
        <taxon>Eukaryota</taxon>
        <taxon>Metazoa</taxon>
        <taxon>Chordata</taxon>
        <taxon>Craniata</taxon>
        <taxon>Vertebrata</taxon>
        <taxon>Euteleostomi</taxon>
        <taxon>Actinopterygii</taxon>
        <taxon>Neopterygii</taxon>
        <taxon>Teleostei</taxon>
        <taxon>Clupei</taxon>
        <taxon>Clupeiformes</taxon>
        <taxon>Clupeoidei</taxon>
        <taxon>Clupeidae</taxon>
        <taxon>Alosa</taxon>
    </lineage>
</organism>
<keyword evidence="14" id="KW-1185">Reference proteome</keyword>
<sequence>MCHGETMPQRRTRKGSQSSDGQEEGQPSREQRSMMLQRKKELFIQQFEKEAQARLNEMESNLQQLLATVDRAFKVLIMKSPQSLLNTLLKDVLADDDPVGEVTIAVGAQSPEILKPLTRKPSKKAMSEAATLKTTQNKRATGGPEKRRGTTRSMDVSDGRPLRCATTASAKRTQSRFANLSDQSRPKAIRSIARSISDDLSIGKVLPSNVAVITTSQGETLLLSEETKDDFNLAKVDDVAIIHMERLRDLINHFCNKVKTI</sequence>
<feature type="region of interest" description="Disordered" evidence="11">
    <location>
        <begin position="119"/>
        <end position="160"/>
    </location>
</feature>
<dbReference type="GO" id="GO:0000775">
    <property type="term" value="C:chromosome, centromeric region"/>
    <property type="evidence" value="ECO:0007669"/>
    <property type="project" value="UniProtKB-SubCell"/>
</dbReference>
<dbReference type="PANTHER" id="PTHR16040">
    <property type="entry name" value="AUSTRALIN, ISOFORM A-RELATED"/>
    <property type="match status" value="1"/>
</dbReference>
<keyword evidence="8" id="KW-0131">Cell cycle</keyword>
<dbReference type="EMBL" id="JADWDJ010000014">
    <property type="protein sequence ID" value="KAG5270576.1"/>
    <property type="molecule type" value="Genomic_DNA"/>
</dbReference>
<comment type="caution">
    <text evidence="13">The sequence shown here is derived from an EMBL/GenBank/DDBJ whole genome shotgun (WGS) entry which is preliminary data.</text>
</comment>
<protein>
    <recommendedName>
        <fullName evidence="12">Borealin N-terminal domain-containing protein</fullName>
    </recommendedName>
</protein>
<reference evidence="13" key="1">
    <citation type="submission" date="2020-10" db="EMBL/GenBank/DDBJ databases">
        <title>Chromosome-scale genome assembly of the Allis shad, Alosa alosa.</title>
        <authorList>
            <person name="Margot Z."/>
            <person name="Christophe K."/>
            <person name="Cabau C."/>
            <person name="Louis A."/>
            <person name="Berthelot C."/>
            <person name="Parey E."/>
            <person name="Roest Crollius H."/>
            <person name="Montfort J."/>
            <person name="Robinson-Rechavi M."/>
            <person name="Bucao C."/>
            <person name="Bouchez O."/>
            <person name="Gislard M."/>
            <person name="Lluch J."/>
            <person name="Milhes M."/>
            <person name="Lampietro C."/>
            <person name="Lopez Roques C."/>
            <person name="Donnadieu C."/>
            <person name="Braasch I."/>
            <person name="Desvignes T."/>
            <person name="Postlethwait J."/>
            <person name="Bobe J."/>
            <person name="Guiguen Y."/>
        </authorList>
    </citation>
    <scope>NUCLEOTIDE SEQUENCE</scope>
    <source>
        <strain evidence="13">M-15738</strain>
        <tissue evidence="13">Blood</tissue>
    </source>
</reference>
<name>A0AAV6GAL2_9TELE</name>
<proteinExistence type="inferred from homology"/>
<evidence type="ECO:0000256" key="4">
    <source>
        <dbReference type="ARBA" id="ARBA00022454"/>
    </source>
</evidence>
<keyword evidence="7" id="KW-0539">Nucleus</keyword>
<accession>A0AAV6GAL2</accession>
<evidence type="ECO:0000256" key="8">
    <source>
        <dbReference type="ARBA" id="ARBA00023306"/>
    </source>
</evidence>
<dbReference type="Pfam" id="PF10444">
    <property type="entry name" value="Nbl1_Borealin_N"/>
    <property type="match status" value="1"/>
</dbReference>
<keyword evidence="10" id="KW-0175">Coiled coil</keyword>
<evidence type="ECO:0000259" key="12">
    <source>
        <dbReference type="Pfam" id="PF10444"/>
    </source>
</evidence>
<keyword evidence="6" id="KW-0498">Mitosis</keyword>
<dbReference type="GO" id="GO:0032133">
    <property type="term" value="C:chromosome passenger complex"/>
    <property type="evidence" value="ECO:0007669"/>
    <property type="project" value="TreeGrafter"/>
</dbReference>
<evidence type="ECO:0000313" key="14">
    <source>
        <dbReference type="Proteomes" id="UP000823561"/>
    </source>
</evidence>
<keyword evidence="4" id="KW-0158">Chromosome</keyword>